<dbReference type="EC" id="2.4.1.5" evidence="3"/>
<evidence type="ECO:0000256" key="2">
    <source>
        <dbReference type="ARBA" id="ARBA00009247"/>
    </source>
</evidence>
<proteinExistence type="inferred from homology"/>
<organism evidence="7 8">
    <name type="scientific">Parenemella sanctibonifatiensis</name>
    <dbReference type="NCBI Taxonomy" id="2016505"/>
    <lineage>
        <taxon>Bacteria</taxon>
        <taxon>Bacillati</taxon>
        <taxon>Actinomycetota</taxon>
        <taxon>Actinomycetes</taxon>
        <taxon>Propionibacteriales</taxon>
        <taxon>Propionibacteriaceae</taxon>
        <taxon>Parenemella</taxon>
    </lineage>
</organism>
<dbReference type="GO" id="GO:0009250">
    <property type="term" value="P:glucan biosynthetic process"/>
    <property type="evidence" value="ECO:0007669"/>
    <property type="project" value="InterPro"/>
</dbReference>
<dbReference type="Gene3D" id="3.20.20.80">
    <property type="entry name" value="Glycosidases"/>
    <property type="match status" value="1"/>
</dbReference>
<keyword evidence="5" id="KW-0732">Signal</keyword>
<dbReference type="EMBL" id="NMVJ01000006">
    <property type="protein sequence ID" value="OYN91399.1"/>
    <property type="molecule type" value="Genomic_DNA"/>
</dbReference>
<keyword evidence="8" id="KW-1185">Reference proteome</keyword>
<dbReference type="GO" id="GO:0047849">
    <property type="term" value="F:dextransucrase activity"/>
    <property type="evidence" value="ECO:0007669"/>
    <property type="project" value="UniProtKB-EC"/>
</dbReference>
<accession>A0A255EIN9</accession>
<name>A0A255EIN9_9ACTN</name>
<feature type="non-terminal residue" evidence="7">
    <location>
        <position position="544"/>
    </location>
</feature>
<dbReference type="Proteomes" id="UP000216300">
    <property type="component" value="Unassembled WGS sequence"/>
</dbReference>
<evidence type="ECO:0000313" key="7">
    <source>
        <dbReference type="EMBL" id="OYN91399.1"/>
    </source>
</evidence>
<reference evidence="7 8" key="1">
    <citation type="submission" date="2017-07" db="EMBL/GenBank/DDBJ databases">
        <title>Draft whole genome sequences of clinical Proprionibacteriaceae strains.</title>
        <authorList>
            <person name="Bernier A.-M."/>
            <person name="Bernard K."/>
            <person name="Domingo M.-C."/>
        </authorList>
    </citation>
    <scope>NUCLEOTIDE SEQUENCE [LARGE SCALE GENOMIC DNA]</scope>
    <source>
        <strain evidence="7 8">NML 150081</strain>
    </source>
</reference>
<dbReference type="Pfam" id="PF02324">
    <property type="entry name" value="Glyco_hydro_70"/>
    <property type="match status" value="1"/>
</dbReference>
<keyword evidence="4" id="KW-0808">Transferase</keyword>
<dbReference type="InterPro" id="IPR017853">
    <property type="entry name" value="GH"/>
</dbReference>
<comment type="catalytic activity">
    <reaction evidence="1">
        <text>[(1-&gt;6)-alpha-D-glucosyl](n) + sucrose = [(1-&gt;6)-alpha-D-glucosyl](n+1) + D-fructose</text>
        <dbReference type="Rhea" id="RHEA:18825"/>
        <dbReference type="Rhea" id="RHEA-COMP:11144"/>
        <dbReference type="Rhea" id="RHEA-COMP:11145"/>
        <dbReference type="ChEBI" id="CHEBI:17992"/>
        <dbReference type="ChEBI" id="CHEBI:18269"/>
        <dbReference type="ChEBI" id="CHEBI:37721"/>
        <dbReference type="EC" id="2.4.1.5"/>
    </reaction>
</comment>
<evidence type="ECO:0000256" key="3">
    <source>
        <dbReference type="ARBA" id="ARBA00012592"/>
    </source>
</evidence>
<protein>
    <recommendedName>
        <fullName evidence="3">dextransucrase</fullName>
        <ecNumber evidence="3">2.4.1.5</ecNumber>
    </recommendedName>
</protein>
<feature type="chain" id="PRO_5012874769" description="dextransucrase" evidence="5">
    <location>
        <begin position="35"/>
        <end position="544"/>
    </location>
</feature>
<dbReference type="GO" id="GO:0046527">
    <property type="term" value="F:glucosyltransferase activity"/>
    <property type="evidence" value="ECO:0007669"/>
    <property type="project" value="InterPro"/>
</dbReference>
<evidence type="ECO:0000256" key="1">
    <source>
        <dbReference type="ARBA" id="ARBA00001152"/>
    </source>
</evidence>
<feature type="signal peptide" evidence="5">
    <location>
        <begin position="1"/>
        <end position="34"/>
    </location>
</feature>
<feature type="domain" description="Glycosyl hydrolase family 13 catalytic" evidence="6">
    <location>
        <begin position="65"/>
        <end position="539"/>
    </location>
</feature>
<evidence type="ECO:0000256" key="4">
    <source>
        <dbReference type="ARBA" id="ARBA00022679"/>
    </source>
</evidence>
<evidence type="ECO:0000256" key="5">
    <source>
        <dbReference type="SAM" id="SignalP"/>
    </source>
</evidence>
<dbReference type="SMART" id="SM00642">
    <property type="entry name" value="Aamy"/>
    <property type="match status" value="1"/>
</dbReference>
<gene>
    <name evidence="7" type="ORF">CGZ91_08210</name>
</gene>
<evidence type="ECO:0000313" key="8">
    <source>
        <dbReference type="Proteomes" id="UP000216300"/>
    </source>
</evidence>
<evidence type="ECO:0000259" key="6">
    <source>
        <dbReference type="SMART" id="SM00642"/>
    </source>
</evidence>
<comment type="similarity">
    <text evidence="2">Belongs to the glycosyl hydrolase 70 family.</text>
</comment>
<dbReference type="PANTHER" id="PTHR43447">
    <property type="entry name" value="ALPHA-AMYLASE"/>
    <property type="match status" value="1"/>
</dbReference>
<dbReference type="SUPFAM" id="SSF51445">
    <property type="entry name" value="(Trans)glycosidases"/>
    <property type="match status" value="1"/>
</dbReference>
<sequence>MSTLFLRGLRRTAAATAALACIITGLYASTPAEATPLTASADLVAAPQQPSVSTQITARPELDERLILQSFSLYQPYSSDMYRRLAELSVGLGELGVTDVWLPPGYRSFGMARYMEGYAVADRYDFGEFPQGPNGERATKYGTAEELKLAIDSLHDKGLRVQMDLVPNQVMGLQGQEPVRIQRVGHKGQPFTNPYTTHLPSEYTDELYLAYTKGGGQGQAAYGLIPEFNKEHFNGTSLQQLGMSNVLVDDSGEPYRVEQPSDNNYPDWLTPGQAVNNVEGYLQANGAYEYEPGNWKPLLISDDAFVTWATSGSSTSCDYDSREDLLVSGDNNIWNCRDAYLAASPGHGPRSEQPTFQNEDSGIDWDDQFLFLTDEGEIDPNRPLHKNFSNGEEFLVGNDLNNADPEVQAEQRHWMEWMLETYGFDGFRIDAAAHYDTAILDIEAEVVAEHLGLPRVWLTSAAQVREGLVRGCMSCPSPIPKSSVMMWSQLLAEGRLRLVRSRRTSGSASPACVTGCRKLTVLMLRPGTIGPQLSCARRRSGSGC</sequence>
<dbReference type="InterPro" id="IPR006047">
    <property type="entry name" value="GH13_cat_dom"/>
</dbReference>
<dbReference type="AlphaFoldDB" id="A0A255EIN9"/>
<dbReference type="InterPro" id="IPR003318">
    <property type="entry name" value="Glyco_hydro70cat"/>
</dbReference>
<comment type="caution">
    <text evidence="7">The sequence shown here is derived from an EMBL/GenBank/DDBJ whole genome shotgun (WGS) entry which is preliminary data.</text>
</comment>
<dbReference type="Gene3D" id="3.20.20.470">
    <property type="entry name" value="Glucansucrase"/>
    <property type="match status" value="1"/>
</dbReference>